<feature type="compositionally biased region" description="Low complexity" evidence="1">
    <location>
        <begin position="1"/>
        <end position="14"/>
    </location>
</feature>
<evidence type="ECO:0000313" key="4">
    <source>
        <dbReference type="Proteomes" id="UP001180840"/>
    </source>
</evidence>
<dbReference type="Gene3D" id="3.40.50.12080">
    <property type="match status" value="1"/>
</dbReference>
<evidence type="ECO:0000259" key="2">
    <source>
        <dbReference type="Pfam" id="PF18588"/>
    </source>
</evidence>
<evidence type="ECO:0000313" key="3">
    <source>
        <dbReference type="EMBL" id="MDR7329156.1"/>
    </source>
</evidence>
<protein>
    <recommendedName>
        <fullName evidence="2">Polysaccharide biosynthesis enzyme WcbI domain-containing protein</fullName>
    </recommendedName>
</protein>
<dbReference type="EMBL" id="JAVDXZ010000001">
    <property type="protein sequence ID" value="MDR7329156.1"/>
    <property type="molecule type" value="Genomic_DNA"/>
</dbReference>
<name>A0ABU1ZW62_9CORY</name>
<gene>
    <name evidence="3" type="ORF">J2S39_000832</name>
</gene>
<sequence>MIYDSVSESSASSSPTPAEQARRVHYGEFYGLRPLPEGSPDRPRMLVVGNCQAEATRQLVTSTGTAVSFRIPPVHEWTREDAERVHALLPETDALVMQPVRDNYRGLACGTAQLADLLPAHGRVVTFPVLRYDGLMPYQAIVRSPSDPSLNPPLVPYHDLRILATAATGGTSADVPDPAPGADALRRLAAMSVAQLRRREEAHGTVRVSGHLATAPVWHTINHPDNATLGVLAEAIARALHDALGTPAPGAVQLPADREMLGAVQAPVDPAAAAALGVRVQGRDGWRPGAEELTEAHLEFYRRHPDVVAAGLTRHAERLALLGLTAQGAPHDPASHRPEEQSACD</sequence>
<evidence type="ECO:0000256" key="1">
    <source>
        <dbReference type="SAM" id="MobiDB-lite"/>
    </source>
</evidence>
<reference evidence="3" key="1">
    <citation type="submission" date="2023-07" db="EMBL/GenBank/DDBJ databases">
        <title>Sequencing the genomes of 1000 actinobacteria strains.</title>
        <authorList>
            <person name="Klenk H.-P."/>
        </authorList>
    </citation>
    <scope>NUCLEOTIDE SEQUENCE</scope>
    <source>
        <strain evidence="3">DSM 107476</strain>
    </source>
</reference>
<comment type="caution">
    <text evidence="3">The sequence shown here is derived from an EMBL/GenBank/DDBJ whole genome shotgun (WGS) entry which is preliminary data.</text>
</comment>
<dbReference type="InterPro" id="IPR041307">
    <property type="entry name" value="WcbI"/>
</dbReference>
<feature type="region of interest" description="Disordered" evidence="1">
    <location>
        <begin position="1"/>
        <end position="20"/>
    </location>
</feature>
<accession>A0ABU1ZW62</accession>
<dbReference type="Proteomes" id="UP001180840">
    <property type="component" value="Unassembled WGS sequence"/>
</dbReference>
<proteinExistence type="predicted"/>
<dbReference type="Pfam" id="PF18588">
    <property type="entry name" value="WcbI"/>
    <property type="match status" value="1"/>
</dbReference>
<keyword evidence="4" id="KW-1185">Reference proteome</keyword>
<dbReference type="RefSeq" id="WP_290198123.1">
    <property type="nucleotide sequence ID" value="NZ_CP047654.1"/>
</dbReference>
<organism evidence="3 4">
    <name type="scientific">Corynebacterium guangdongense</name>
    <dbReference type="NCBI Taxonomy" id="1783348"/>
    <lineage>
        <taxon>Bacteria</taxon>
        <taxon>Bacillati</taxon>
        <taxon>Actinomycetota</taxon>
        <taxon>Actinomycetes</taxon>
        <taxon>Mycobacteriales</taxon>
        <taxon>Corynebacteriaceae</taxon>
        <taxon>Corynebacterium</taxon>
    </lineage>
</organism>
<feature type="domain" description="Polysaccharide biosynthesis enzyme WcbI" evidence="2">
    <location>
        <begin position="45"/>
        <end position="241"/>
    </location>
</feature>